<keyword evidence="3" id="KW-1185">Reference proteome</keyword>
<dbReference type="RefSeq" id="WP_241700233.1">
    <property type="nucleotide sequence ID" value="NZ_CP082904.1"/>
</dbReference>
<organism evidence="2 3">
    <name type="scientific">Mixta hanseatica</name>
    <dbReference type="NCBI Taxonomy" id="2872648"/>
    <lineage>
        <taxon>Bacteria</taxon>
        <taxon>Pseudomonadati</taxon>
        <taxon>Pseudomonadota</taxon>
        <taxon>Gammaproteobacteria</taxon>
        <taxon>Enterobacterales</taxon>
        <taxon>Erwiniaceae</taxon>
        <taxon>Mixta</taxon>
    </lineage>
</organism>
<proteinExistence type="predicted"/>
<dbReference type="InterPro" id="IPR032118">
    <property type="entry name" value="Phage_holin_HP1"/>
</dbReference>
<feature type="transmembrane region" description="Helical" evidence="1">
    <location>
        <begin position="29"/>
        <end position="48"/>
    </location>
</feature>
<sequence length="71" mass="8112">MTTERISAFITWCIAVAMAWLGEMSLKDISTIVGLALGVLMTLISWYYKRKTYQLLESGRISRSDYESANR</sequence>
<reference evidence="2" key="1">
    <citation type="submission" date="2021-09" db="EMBL/GenBank/DDBJ databases">
        <title>First case of bloodstream infection caused by Mixta hanseatica sp. nov., a member of the Erwiniaceae family.</title>
        <authorList>
            <person name="Both A."/>
            <person name="Huang J."/>
            <person name="Wenzel P."/>
            <person name="Aepfelbacher M."/>
            <person name="Rohde H."/>
            <person name="Christner M."/>
            <person name="Hentschke M."/>
        </authorList>
    </citation>
    <scope>NUCLEOTIDE SEQUENCE</scope>
    <source>
        <strain evidence="2">X22927</strain>
    </source>
</reference>
<keyword evidence="1" id="KW-0472">Membrane</keyword>
<keyword evidence="1" id="KW-1133">Transmembrane helix</keyword>
<protein>
    <submittedName>
        <fullName evidence="2">Phage holin family protein</fullName>
    </submittedName>
</protein>
<dbReference type="EMBL" id="CP082904">
    <property type="protein sequence ID" value="UQY43287.1"/>
    <property type="molecule type" value="Genomic_DNA"/>
</dbReference>
<dbReference type="Pfam" id="PF16080">
    <property type="entry name" value="Phage_holin_2_3"/>
    <property type="match status" value="1"/>
</dbReference>
<evidence type="ECO:0000256" key="1">
    <source>
        <dbReference type="SAM" id="Phobius"/>
    </source>
</evidence>
<accession>A0ABY4R6P4</accession>
<keyword evidence="1" id="KW-0812">Transmembrane</keyword>
<name>A0ABY4R6P4_9GAMM</name>
<evidence type="ECO:0000313" key="3">
    <source>
        <dbReference type="Proteomes" id="UP001056635"/>
    </source>
</evidence>
<dbReference type="Proteomes" id="UP001056635">
    <property type="component" value="Chromosome"/>
</dbReference>
<evidence type="ECO:0000313" key="2">
    <source>
        <dbReference type="EMBL" id="UQY43287.1"/>
    </source>
</evidence>
<gene>
    <name evidence="2" type="ORF">K6958_15530</name>
</gene>